<dbReference type="VEuPathDB" id="TriTrypDB:LdBPK_364230.1"/>
<evidence type="ECO:0000256" key="3">
    <source>
        <dbReference type="PROSITE-ProRule" id="PRU01379"/>
    </source>
</evidence>
<dbReference type="Gene3D" id="3.40.630.10">
    <property type="entry name" value="Zn peptidases"/>
    <property type="match status" value="1"/>
</dbReference>
<keyword evidence="6" id="KW-0812">Transmembrane</keyword>
<protein>
    <submittedName>
        <fullName evidence="8">Zinc carboxypeptidase family protein</fullName>
    </submittedName>
</protein>
<dbReference type="EMBL" id="RHLD01000002">
    <property type="protein sequence ID" value="TPP42038.1"/>
    <property type="molecule type" value="Genomic_DNA"/>
</dbReference>
<dbReference type="VEuPathDB" id="TriTrypDB:LdCL_360049400"/>
<feature type="region of interest" description="Disordered" evidence="5">
    <location>
        <begin position="509"/>
        <end position="588"/>
    </location>
</feature>
<feature type="coiled-coil region" evidence="4">
    <location>
        <begin position="202"/>
        <end position="229"/>
    </location>
</feature>
<feature type="region of interest" description="Disordered" evidence="5">
    <location>
        <begin position="48"/>
        <end position="89"/>
    </location>
</feature>
<dbReference type="InterPro" id="IPR000834">
    <property type="entry name" value="Peptidase_M14"/>
</dbReference>
<dbReference type="Pfam" id="PF00246">
    <property type="entry name" value="Peptidase_M14"/>
    <property type="match status" value="1"/>
</dbReference>
<dbReference type="InterPro" id="IPR050821">
    <property type="entry name" value="Cytosolic_carboxypeptidase"/>
</dbReference>
<evidence type="ECO:0000256" key="2">
    <source>
        <dbReference type="ARBA" id="ARBA00005988"/>
    </source>
</evidence>
<keyword evidence="8" id="KW-0645">Protease</keyword>
<keyword evidence="6" id="KW-0472">Membrane</keyword>
<dbReference type="GO" id="GO:0004181">
    <property type="term" value="F:metallocarboxypeptidase activity"/>
    <property type="evidence" value="ECO:0007669"/>
    <property type="project" value="InterPro"/>
</dbReference>
<dbReference type="GO" id="GO:0006508">
    <property type="term" value="P:proteolysis"/>
    <property type="evidence" value="ECO:0007669"/>
    <property type="project" value="InterPro"/>
</dbReference>
<feature type="compositionally biased region" description="Polar residues" evidence="5">
    <location>
        <begin position="373"/>
        <end position="387"/>
    </location>
</feature>
<feature type="region of interest" description="Disordered" evidence="5">
    <location>
        <begin position="1603"/>
        <end position="1652"/>
    </location>
</feature>
<comment type="cofactor">
    <cofactor evidence="1">
        <name>Zn(2+)</name>
        <dbReference type="ChEBI" id="CHEBI:29105"/>
    </cofactor>
</comment>
<evidence type="ECO:0000256" key="4">
    <source>
        <dbReference type="SAM" id="Coils"/>
    </source>
</evidence>
<dbReference type="VEuPathDB" id="TriTrypDB:LDHU3_36.5660"/>
<keyword evidence="8" id="KW-0378">Hydrolase</keyword>
<feature type="compositionally biased region" description="Polar residues" evidence="5">
    <location>
        <begin position="886"/>
        <end position="896"/>
    </location>
</feature>
<comment type="caution">
    <text evidence="8">The sequence shown here is derived from an EMBL/GenBank/DDBJ whole genome shotgun (WGS) entry which is preliminary data.</text>
</comment>
<evidence type="ECO:0000313" key="8">
    <source>
        <dbReference type="EMBL" id="TPP42038.1"/>
    </source>
</evidence>
<feature type="transmembrane region" description="Helical" evidence="6">
    <location>
        <begin position="258"/>
        <end position="275"/>
    </location>
</feature>
<dbReference type="VEuPathDB" id="TriTrypDB:LDHU3_36.5650"/>
<organism evidence="8 9">
    <name type="scientific">Leishmania donovani</name>
    <dbReference type="NCBI Taxonomy" id="5661"/>
    <lineage>
        <taxon>Eukaryota</taxon>
        <taxon>Discoba</taxon>
        <taxon>Euglenozoa</taxon>
        <taxon>Kinetoplastea</taxon>
        <taxon>Metakinetoplastina</taxon>
        <taxon>Trypanosomatida</taxon>
        <taxon>Trypanosomatidae</taxon>
        <taxon>Leishmaniinae</taxon>
        <taxon>Leishmania</taxon>
    </lineage>
</organism>
<name>A0A504X281_LEIDO</name>
<feature type="region of interest" description="Disordered" evidence="5">
    <location>
        <begin position="873"/>
        <end position="898"/>
    </location>
</feature>
<dbReference type="VEuPathDB" id="TriTrypDB:LdBPK_364220.1"/>
<keyword evidence="8" id="KW-0121">Carboxypeptidase</keyword>
<feature type="compositionally biased region" description="Low complexity" evidence="5">
    <location>
        <begin position="524"/>
        <end position="540"/>
    </location>
</feature>
<reference evidence="9" key="1">
    <citation type="submission" date="2019-02" db="EMBL/GenBank/DDBJ databases">
        <title>FDA dAtabase for Regulatory Grade micrObial Sequences (FDA-ARGOS): Supporting development and validation of Infectious Disease Dx tests.</title>
        <authorList>
            <person name="Duncan R."/>
            <person name="Fisher C."/>
            <person name="Tallon L."/>
            <person name="Sadzewicz L."/>
            <person name="Sengamalay N."/>
            <person name="Ott S."/>
            <person name="Godinez A."/>
            <person name="Nagaraj S."/>
            <person name="Vavikolanu K."/>
            <person name="Vyas G."/>
            <person name="Nadendla S."/>
            <person name="Aluvathingal J."/>
            <person name="Sichtig H."/>
        </authorList>
    </citation>
    <scope>NUCLEOTIDE SEQUENCE [LARGE SCALE GENOMIC DNA]</scope>
    <source>
        <strain evidence="9">FDAARGOS_360</strain>
    </source>
</reference>
<comment type="similarity">
    <text evidence="2 3">Belongs to the peptidase M14 family.</text>
</comment>
<gene>
    <name evidence="8" type="ORF">CGC20_27900</name>
</gene>
<dbReference type="Pfam" id="PF18027">
    <property type="entry name" value="Pepdidase_M14_N"/>
    <property type="match status" value="1"/>
</dbReference>
<evidence type="ECO:0000256" key="5">
    <source>
        <dbReference type="SAM" id="MobiDB-lite"/>
    </source>
</evidence>
<feature type="compositionally biased region" description="Polar residues" evidence="5">
    <location>
        <begin position="555"/>
        <end position="584"/>
    </location>
</feature>
<dbReference type="SUPFAM" id="SSF53187">
    <property type="entry name" value="Zn-dependent exopeptidases"/>
    <property type="match status" value="1"/>
</dbReference>
<evidence type="ECO:0000256" key="6">
    <source>
        <dbReference type="SAM" id="Phobius"/>
    </source>
</evidence>
<feature type="compositionally biased region" description="Low complexity" evidence="5">
    <location>
        <begin position="48"/>
        <end position="79"/>
    </location>
</feature>
<feature type="active site" description="Proton donor/acceptor" evidence="3">
    <location>
        <position position="1520"/>
    </location>
</feature>
<feature type="compositionally biased region" description="Polar residues" evidence="5">
    <location>
        <begin position="509"/>
        <end position="519"/>
    </location>
</feature>
<feature type="region of interest" description="Disordered" evidence="5">
    <location>
        <begin position="615"/>
        <end position="686"/>
    </location>
</feature>
<accession>A0A504X281</accession>
<evidence type="ECO:0000313" key="9">
    <source>
        <dbReference type="Proteomes" id="UP000318821"/>
    </source>
</evidence>
<feature type="compositionally biased region" description="Polar residues" evidence="5">
    <location>
        <begin position="322"/>
        <end position="340"/>
    </location>
</feature>
<dbReference type="VEuPathDB" id="TriTrypDB:LdCL_360049300"/>
<proteinExistence type="inferred from homology"/>
<sequence length="1746" mass="188519">MNPEARQVAVWERLRNEARQTDQLIDQQLRKLEVLALFDEEKIIESAAASSSMKGVGTSSSVTPAVPGSSSSLLHSSGTSPPPASTMSFEDVESQYRGADRDIDEFLHRLEQTVLSMEDACRELGPSSAAARHTERFRGMLTEKQQARRRLATEFRQRKDRYELAASRLAGDARRRGGPVDDDARGGVRILMDEQVAIQHTLNRVNGLLEQAEGTRDRLRMQRERFNQIGDKVLHIAEHIPFVQNLVRRIDVRRRREVVVLGTVISSLMFILLLMNRPRDFKRKTAHPPSPASAATVASVSPIPVRAPTMRVSSLEGVDGSETPQQRQRAAESLASQGQHQAEGVVKAKSDAQATDIYGSSDSSVPMTKVSEGHSSNQPPTSQQLRQTLRAPHGRVASVSTSTPPPASPEALSAHEEHASGVPVSRSSRSRRSSTSALPLSHTYSGAEVQGSNTNVITSSSTNNRGSARSLGNDTVISTAVGRQRPNMAAVLLPTQQLLENGYYLASDESANSSFSDTPRSARRISLGSSSSLRTTTQRLDVNSSGAVGGGRSATVATGASPSGINSLRDSRDPNSYSRGNCSDDNSDIMFEEENDLCNFDEEDEEQAVLTYMDSGAEGNLPGRPSSSNRAPPPPSARQGLLSATGAGDGPSIDPSSLSVSVEVGDTDYDIGEDPPSCMSVSSPPQLHRRGAPALRISACSVRSSAAADWHAPTMVRRPTSVSKASGAPSFQAAVTPAKLTTVTAVPRMLSRQHSTATAATSSRPTPLTTAAVHTPLTATSSSPRFASFSPSLQLSSMNEEELRERECKQLSLYEAFFFNPTRSMWLVDDHVLAKVLEYVRIMGYEHPALKRDRLKGQPSLWSSSSAIASPIAPAKSKKKAAGVRNANSTAPQNMHASSSSAAAEAVVEALAQPGSANASHTLPTAAGGSADSAAFATKHFCLKAGKPRCARQYVNRSTATAASHLFLTFSEAMRWIAEQEYVIGTVLLCCARFIGDPNADGAAVLGDGVADTAPWHPRRALLQRRKPCIPLRFHPIHFAASLVCSRFPQWGGMSAFTRAWETQIRLVLGSASPSHQRLFKLPDDALLLSSDCEAGNLHRVERAGEPYSFLIWLEPDLGSDKRIWFRFSVTGAKEGRRLRFRLMNAAPHVKLYRQNGMMPVWRDGLSQPNWGPVDSCSFRTTNRDLDGEVSFSINPRNSTETIQIAFCAPYTYADLLCHVCHWHALVKSSGCDMRFEERVLCRSPDGRKLHLLIVTSRVGGAPALAATEDKSTSDAAISGGRGHTGVGADGVAAAGAGSSSGWTSPGVASPTMTIPPGKGKGGATKEAVRGPYANFASGKKVVLVSGRVHPGEVTASHGVHGLISFLLSSDVRAIQLREHFIFFIVPMLNPDGVSRGHSRMDQFGNNLNRCYNDPDAETQPTVLALRRVFEHLQHTYRERFIMYLDFHSHASQSSGFMFGNNLPVSVQHWNLFFPRLVELHVRHVFSFALCRFGRVHMTSKDGASRVLFGSSLIHSYTVELPHFTDRRLYADEYAAMNNGSNVLFEVTWPPLHQTSGQAGSVDVNEDGAQDAENGSEGKWRGVRPAAGARGLYKRSNMLLAGRGRACRSNRESSSAQARDGSPPKKSSGAAPRSPGHANSAGVGEHCSGQSSATQIGGTRLASFLQPISTPSILCQSAEVGQACLLALRDYCSIGARPSPELTMFGGMDGVLRDSKRQVKLDSSRKCKKAQSVATYAGINPIYKQY</sequence>
<dbReference type="Proteomes" id="UP000318821">
    <property type="component" value="Unassembled WGS sequence"/>
</dbReference>
<dbReference type="InterPro" id="IPR040626">
    <property type="entry name" value="Pepdidase_M14_N"/>
</dbReference>
<dbReference type="PROSITE" id="PS52035">
    <property type="entry name" value="PEPTIDASE_M14"/>
    <property type="match status" value="1"/>
</dbReference>
<feature type="region of interest" description="Disordered" evidence="5">
    <location>
        <begin position="1556"/>
        <end position="1583"/>
    </location>
</feature>
<feature type="compositionally biased region" description="Low complexity" evidence="5">
    <location>
        <begin position="452"/>
        <end position="464"/>
    </location>
</feature>
<dbReference type="PANTHER" id="PTHR12756:SF12">
    <property type="entry name" value="CYTOSOLIC CARBOXYPEPTIDASE-LIKE PROTEIN 5"/>
    <property type="match status" value="1"/>
</dbReference>
<feature type="region of interest" description="Disordered" evidence="5">
    <location>
        <begin position="1298"/>
        <end position="1326"/>
    </location>
</feature>
<keyword evidence="6" id="KW-1133">Transmembrane helix</keyword>
<feature type="region of interest" description="Disordered" evidence="5">
    <location>
        <begin position="314"/>
        <end position="471"/>
    </location>
</feature>
<evidence type="ECO:0000256" key="1">
    <source>
        <dbReference type="ARBA" id="ARBA00001947"/>
    </source>
</evidence>
<keyword evidence="4" id="KW-0175">Coiled coil</keyword>
<evidence type="ECO:0000259" key="7">
    <source>
        <dbReference type="PROSITE" id="PS52035"/>
    </source>
</evidence>
<dbReference type="Gene3D" id="2.60.40.3120">
    <property type="match status" value="1"/>
</dbReference>
<dbReference type="GO" id="GO:0008270">
    <property type="term" value="F:zinc ion binding"/>
    <property type="evidence" value="ECO:0007669"/>
    <property type="project" value="InterPro"/>
</dbReference>
<dbReference type="PANTHER" id="PTHR12756">
    <property type="entry name" value="CYTOSOLIC CARBOXYPEPTIDASE"/>
    <property type="match status" value="1"/>
</dbReference>
<feature type="domain" description="Peptidase M14" evidence="7">
    <location>
        <begin position="1209"/>
        <end position="1544"/>
    </location>
</feature>